<dbReference type="AlphaFoldDB" id="K1UHH1"/>
<gene>
    <name evidence="1" type="ORF">LEA_00191</name>
</gene>
<feature type="non-terminal residue" evidence="1">
    <location>
        <position position="1"/>
    </location>
</feature>
<dbReference type="EMBL" id="AJWY01000136">
    <property type="protein sequence ID" value="EKC81588.1"/>
    <property type="molecule type" value="Genomic_DNA"/>
</dbReference>
<proteinExistence type="predicted"/>
<sequence>KRQLTWFRRDNRIHYIKADGEKNFSQIVDEAVKIITISKR</sequence>
<organism evidence="1">
    <name type="scientific">human gut metagenome</name>
    <dbReference type="NCBI Taxonomy" id="408170"/>
    <lineage>
        <taxon>unclassified sequences</taxon>
        <taxon>metagenomes</taxon>
        <taxon>organismal metagenomes</taxon>
    </lineage>
</organism>
<evidence type="ECO:0000313" key="1">
    <source>
        <dbReference type="EMBL" id="EKC81588.1"/>
    </source>
</evidence>
<name>K1UHH1_9ZZZZ</name>
<evidence type="ECO:0008006" key="2">
    <source>
        <dbReference type="Google" id="ProtNLM"/>
    </source>
</evidence>
<comment type="caution">
    <text evidence="1">The sequence shown here is derived from an EMBL/GenBank/DDBJ whole genome shotgun (WGS) entry which is preliminary data.</text>
</comment>
<accession>K1UHH1</accession>
<protein>
    <recommendedName>
        <fullName evidence="2">tRNA (Adenosine(37)-N6)-dimethylallyltransferase MiaA</fullName>
    </recommendedName>
</protein>
<reference evidence="1" key="1">
    <citation type="journal article" date="2013" name="Environ. Microbiol.">
        <title>Microbiota from the distal guts of lean and obese adolescents exhibit partial functional redundancy besides clear differences in community structure.</title>
        <authorList>
            <person name="Ferrer M."/>
            <person name="Ruiz A."/>
            <person name="Lanza F."/>
            <person name="Haange S.B."/>
            <person name="Oberbach A."/>
            <person name="Till H."/>
            <person name="Bargiela R."/>
            <person name="Campoy C."/>
            <person name="Segura M.T."/>
            <person name="Richter M."/>
            <person name="von Bergen M."/>
            <person name="Seifert J."/>
            <person name="Suarez A."/>
        </authorList>
    </citation>
    <scope>NUCLEOTIDE SEQUENCE</scope>
</reference>